<organism evidence="1 2">
    <name type="scientific">Saccharothrix longispora</name>
    <dbReference type="NCBI Taxonomy" id="33920"/>
    <lineage>
        <taxon>Bacteria</taxon>
        <taxon>Bacillati</taxon>
        <taxon>Actinomycetota</taxon>
        <taxon>Actinomycetes</taxon>
        <taxon>Pseudonocardiales</taxon>
        <taxon>Pseudonocardiaceae</taxon>
        <taxon>Saccharothrix</taxon>
    </lineage>
</organism>
<keyword evidence="2" id="KW-1185">Reference proteome</keyword>
<dbReference type="Pfam" id="PF06224">
    <property type="entry name" value="AlkZ-like"/>
    <property type="match status" value="1"/>
</dbReference>
<evidence type="ECO:0000313" key="1">
    <source>
        <dbReference type="EMBL" id="MDR6594520.1"/>
    </source>
</evidence>
<name>A0ABU1PV47_9PSEU</name>
<reference evidence="1 2" key="1">
    <citation type="submission" date="2023-07" db="EMBL/GenBank/DDBJ databases">
        <title>Sequencing the genomes of 1000 actinobacteria strains.</title>
        <authorList>
            <person name="Klenk H.-P."/>
        </authorList>
    </citation>
    <scope>NUCLEOTIDE SEQUENCE [LARGE SCALE GENOMIC DNA]</scope>
    <source>
        <strain evidence="1 2">DSM 43749</strain>
    </source>
</reference>
<accession>A0ABU1PV47</accession>
<comment type="caution">
    <text evidence="1">The sequence shown here is derived from an EMBL/GenBank/DDBJ whole genome shotgun (WGS) entry which is preliminary data.</text>
</comment>
<evidence type="ECO:0000313" key="2">
    <source>
        <dbReference type="Proteomes" id="UP001268819"/>
    </source>
</evidence>
<sequence length="388" mass="41997">MPRIRDIETLSSGQARNIALRVTSGRAGDAGDVLRHLVSVQLDAITVLAPAHQLTLAERLPGSTTGEVDSLLWQADGTVAFEYPAHAAALVAVEDWPLWAFRRRRSRIHPQYPDPALRDDLLSRIGSEGPLPLRSLHDQVGTATGWNWSPAKTAVQLLLWSGELACVRRDRAGNRLFQLPPTAIGDQYLTDALTDQECLRALVERAGHALGVATVDDLADYLRVTVASVKAVLPDTELVPAAVDGWPQPAWASEQALAFVDTVAEGASFLGPFDNTIWYRKRVARVFDFEHRLEAYKPATKRQHGYYVCPLRVGSDIVGRADLAYRDGTLTIITASPDAPAEFLAAGFSAACARLSAMLGATDITVLGQPADTPIPEALERAIGLSNT</sequence>
<proteinExistence type="predicted"/>
<dbReference type="RefSeq" id="WP_310307531.1">
    <property type="nucleotide sequence ID" value="NZ_BAAAXB010000001.1"/>
</dbReference>
<dbReference type="PANTHER" id="PTHR30528:SF0">
    <property type="entry name" value="CYTOPLASMIC PROTEIN"/>
    <property type="match status" value="1"/>
</dbReference>
<dbReference type="Proteomes" id="UP001268819">
    <property type="component" value="Unassembled WGS sequence"/>
</dbReference>
<protein>
    <submittedName>
        <fullName evidence="1">Uncharacterized protein YcaQ</fullName>
    </submittedName>
</protein>
<dbReference type="InterPro" id="IPR009351">
    <property type="entry name" value="AlkZ-like"/>
</dbReference>
<gene>
    <name evidence="1" type="ORF">J2S66_002904</name>
</gene>
<dbReference type="EMBL" id="JAVDSG010000001">
    <property type="protein sequence ID" value="MDR6594520.1"/>
    <property type="molecule type" value="Genomic_DNA"/>
</dbReference>
<dbReference type="PANTHER" id="PTHR30528">
    <property type="entry name" value="CYTOPLASMIC PROTEIN"/>
    <property type="match status" value="1"/>
</dbReference>